<evidence type="ECO:0000259" key="1">
    <source>
        <dbReference type="PROSITE" id="PS50987"/>
    </source>
</evidence>
<dbReference type="SUPFAM" id="SSF46785">
    <property type="entry name" value="Winged helix' DNA-binding domain"/>
    <property type="match status" value="1"/>
</dbReference>
<dbReference type="EMBL" id="SMSE01000001">
    <property type="protein sequence ID" value="TDG15661.1"/>
    <property type="molecule type" value="Genomic_DNA"/>
</dbReference>
<accession>A0A4R5LW69</accession>
<proteinExistence type="predicted"/>
<feature type="domain" description="HTH arsR-type" evidence="1">
    <location>
        <begin position="15"/>
        <end position="113"/>
    </location>
</feature>
<organism evidence="2 3">
    <name type="scientific">Seongchinamella unica</name>
    <dbReference type="NCBI Taxonomy" id="2547392"/>
    <lineage>
        <taxon>Bacteria</taxon>
        <taxon>Pseudomonadati</taxon>
        <taxon>Pseudomonadota</taxon>
        <taxon>Gammaproteobacteria</taxon>
        <taxon>Cellvibrionales</taxon>
        <taxon>Halieaceae</taxon>
        <taxon>Seongchinamella</taxon>
    </lineage>
</organism>
<dbReference type="InterPro" id="IPR011991">
    <property type="entry name" value="ArsR-like_HTH"/>
</dbReference>
<dbReference type="RefSeq" id="WP_133210337.1">
    <property type="nucleotide sequence ID" value="NZ_SMSE01000001.1"/>
</dbReference>
<evidence type="ECO:0000313" key="3">
    <source>
        <dbReference type="Proteomes" id="UP000295554"/>
    </source>
</evidence>
<dbReference type="GO" id="GO:0008757">
    <property type="term" value="F:S-adenosylmethionine-dependent methyltransferase activity"/>
    <property type="evidence" value="ECO:0007669"/>
    <property type="project" value="InterPro"/>
</dbReference>
<dbReference type="InterPro" id="IPR036388">
    <property type="entry name" value="WH-like_DNA-bd_sf"/>
</dbReference>
<sequence length="342" mass="37529">MLSATKTPGSANEPEQPDLASDLAAFCKASADPLRLQVLRVLREDSFGVSELCAIFNIRQPALSHHLKVLAGASLVATRREGNSIFYRRAELGQRPELETLQSALFESVDRIELPAGTEQSLDALHRQREQNSRNFFRDNADKFRQQQDLIASYEQYAGSVADVLRNARLARHGTALEVGPGDGSFLLELAPAFDQVVALDIEAAMLEQARARAGEAGLNNIEFVHGETGHPRLGELQADCVVINMVLHHTPNPGQVLKDVAGCLAPGGVVLVTDLCRHDQGWARENCGDLWLGFDPADLTRWALAAGLDDIASVYLAQRNGFQIQVRLFGHRQSLKETKHE</sequence>
<protein>
    <submittedName>
        <fullName evidence="2">Metalloregulator ArsR/SmtB family transcription factor</fullName>
    </submittedName>
</protein>
<dbReference type="SUPFAM" id="SSF53335">
    <property type="entry name" value="S-adenosyl-L-methionine-dependent methyltransferases"/>
    <property type="match status" value="1"/>
</dbReference>
<gene>
    <name evidence="2" type="ORF">E2F43_05405</name>
</gene>
<dbReference type="GO" id="GO:0003700">
    <property type="term" value="F:DNA-binding transcription factor activity"/>
    <property type="evidence" value="ECO:0007669"/>
    <property type="project" value="InterPro"/>
</dbReference>
<dbReference type="InterPro" id="IPR001845">
    <property type="entry name" value="HTH_ArsR_DNA-bd_dom"/>
</dbReference>
<dbReference type="InterPro" id="IPR029063">
    <property type="entry name" value="SAM-dependent_MTases_sf"/>
</dbReference>
<dbReference type="InterPro" id="IPR013216">
    <property type="entry name" value="Methyltransf_11"/>
</dbReference>
<dbReference type="Gene3D" id="3.40.50.150">
    <property type="entry name" value="Vaccinia Virus protein VP39"/>
    <property type="match status" value="1"/>
</dbReference>
<reference evidence="2 3" key="1">
    <citation type="submission" date="2019-03" db="EMBL/GenBank/DDBJ databases">
        <title>Seongchinamella monodicae gen. nov., sp. nov., a novel member of the Gammaproteobacteria isolated from a tidal mudflat of beach.</title>
        <authorList>
            <person name="Yang H.G."/>
            <person name="Kang J.W."/>
            <person name="Lee S.D."/>
        </authorList>
    </citation>
    <scope>NUCLEOTIDE SEQUENCE [LARGE SCALE GENOMIC DNA]</scope>
    <source>
        <strain evidence="2 3">GH4-78</strain>
    </source>
</reference>
<dbReference type="OrthoDB" id="5297460at2"/>
<keyword evidence="3" id="KW-1185">Reference proteome</keyword>
<dbReference type="Gene3D" id="1.10.10.10">
    <property type="entry name" value="Winged helix-like DNA-binding domain superfamily/Winged helix DNA-binding domain"/>
    <property type="match status" value="1"/>
</dbReference>
<dbReference type="SMART" id="SM00418">
    <property type="entry name" value="HTH_ARSR"/>
    <property type="match status" value="1"/>
</dbReference>
<comment type="caution">
    <text evidence="2">The sequence shown here is derived from an EMBL/GenBank/DDBJ whole genome shotgun (WGS) entry which is preliminary data.</text>
</comment>
<dbReference type="PROSITE" id="PS50987">
    <property type="entry name" value="HTH_ARSR_2"/>
    <property type="match status" value="1"/>
</dbReference>
<evidence type="ECO:0000313" key="2">
    <source>
        <dbReference type="EMBL" id="TDG15661.1"/>
    </source>
</evidence>
<name>A0A4R5LW69_9GAMM</name>
<dbReference type="CDD" id="cd00090">
    <property type="entry name" value="HTH_ARSR"/>
    <property type="match status" value="1"/>
</dbReference>
<dbReference type="PANTHER" id="PTHR43861">
    <property type="entry name" value="TRANS-ACONITATE 2-METHYLTRANSFERASE-RELATED"/>
    <property type="match status" value="1"/>
</dbReference>
<dbReference type="AlphaFoldDB" id="A0A4R5LW69"/>
<dbReference type="Pfam" id="PF08241">
    <property type="entry name" value="Methyltransf_11"/>
    <property type="match status" value="1"/>
</dbReference>
<dbReference type="NCBIfam" id="NF033788">
    <property type="entry name" value="HTH_metalloreg"/>
    <property type="match status" value="1"/>
</dbReference>
<dbReference type="CDD" id="cd02440">
    <property type="entry name" value="AdoMet_MTases"/>
    <property type="match status" value="1"/>
</dbReference>
<dbReference type="InterPro" id="IPR036390">
    <property type="entry name" value="WH_DNA-bd_sf"/>
</dbReference>
<dbReference type="Proteomes" id="UP000295554">
    <property type="component" value="Unassembled WGS sequence"/>
</dbReference>
<dbReference type="PRINTS" id="PR00778">
    <property type="entry name" value="HTHARSR"/>
</dbReference>
<dbReference type="Pfam" id="PF01022">
    <property type="entry name" value="HTH_5"/>
    <property type="match status" value="1"/>
</dbReference>